<dbReference type="InterPro" id="IPR041413">
    <property type="entry name" value="MLTR_LBD"/>
</dbReference>
<sequence length="280" mass="30371">MRSGAAFGEYLWARRALVQPEQVGLDRDPMRKVAGLRRAEVAALAGISAEYYLRLEQGRGHVPSDAVLRALARALVLDDASTAFMTDLAHGGVRRKDAGVVDGSVRALLAEWRHLPVLVRDRNHDVLELNQLAAALGGVPSAGRGNLVVDVFTDRAREAARGDWATTAERSVAALRLSSDPDDPRLREIVGALSTRDDDFRRLWARYDTLPWPNGRSRHAVEPIGTVELAWQEFDVPGSGVTLRVFWADPGSSDSAALAYLASVVGGHADLRRIGGVRSA</sequence>
<dbReference type="Gene3D" id="3.30.450.180">
    <property type="match status" value="1"/>
</dbReference>
<proteinExistence type="predicted"/>
<dbReference type="Pfam" id="PF13560">
    <property type="entry name" value="HTH_31"/>
    <property type="match status" value="1"/>
</dbReference>
<dbReference type="InterPro" id="IPR010982">
    <property type="entry name" value="Lambda_DNA-bd_dom_sf"/>
</dbReference>
<dbReference type="PANTHER" id="PTHR35010">
    <property type="entry name" value="BLL4672 PROTEIN-RELATED"/>
    <property type="match status" value="1"/>
</dbReference>
<evidence type="ECO:0000313" key="3">
    <source>
        <dbReference type="Proteomes" id="UP000295764"/>
    </source>
</evidence>
<dbReference type="OrthoDB" id="3518652at2"/>
<dbReference type="InterPro" id="IPR001387">
    <property type="entry name" value="Cro/C1-type_HTH"/>
</dbReference>
<dbReference type="Proteomes" id="UP000295764">
    <property type="component" value="Unassembled WGS sequence"/>
</dbReference>
<dbReference type="SUPFAM" id="SSF47413">
    <property type="entry name" value="lambda repressor-like DNA-binding domains"/>
    <property type="match status" value="1"/>
</dbReference>
<dbReference type="AlphaFoldDB" id="A0A4R6DNU0"/>
<dbReference type="PANTHER" id="PTHR35010:SF2">
    <property type="entry name" value="BLL4672 PROTEIN"/>
    <property type="match status" value="1"/>
</dbReference>
<dbReference type="EMBL" id="SNVW01000001">
    <property type="protein sequence ID" value="TDN46590.1"/>
    <property type="molecule type" value="Genomic_DNA"/>
</dbReference>
<organism evidence="2 3">
    <name type="scientific">Curtobacterium flaccumfaciens</name>
    <dbReference type="NCBI Taxonomy" id="2035"/>
    <lineage>
        <taxon>Bacteria</taxon>
        <taxon>Bacillati</taxon>
        <taxon>Actinomycetota</taxon>
        <taxon>Actinomycetes</taxon>
        <taxon>Micrococcales</taxon>
        <taxon>Microbacteriaceae</taxon>
        <taxon>Curtobacterium</taxon>
    </lineage>
</organism>
<dbReference type="Pfam" id="PF17765">
    <property type="entry name" value="MLTR_LBD"/>
    <property type="match status" value="1"/>
</dbReference>
<accession>A0A4R6DNU0</accession>
<dbReference type="CDD" id="cd00093">
    <property type="entry name" value="HTH_XRE"/>
    <property type="match status" value="1"/>
</dbReference>
<evidence type="ECO:0000259" key="1">
    <source>
        <dbReference type="PROSITE" id="PS50943"/>
    </source>
</evidence>
<reference evidence="2 3" key="1">
    <citation type="submission" date="2019-03" db="EMBL/GenBank/DDBJ databases">
        <title>Genomic analyses of the natural microbiome of Caenorhabditis elegans.</title>
        <authorList>
            <person name="Samuel B."/>
        </authorList>
    </citation>
    <scope>NUCLEOTIDE SEQUENCE [LARGE SCALE GENOMIC DNA]</scope>
    <source>
        <strain evidence="2 3">JUb65</strain>
    </source>
</reference>
<protein>
    <submittedName>
        <fullName evidence="2">Helix-turn-helix protein</fullName>
    </submittedName>
</protein>
<dbReference type="RefSeq" id="WP_133518443.1">
    <property type="nucleotide sequence ID" value="NZ_SNVW01000001.1"/>
</dbReference>
<dbReference type="Gene3D" id="1.10.260.40">
    <property type="entry name" value="lambda repressor-like DNA-binding domains"/>
    <property type="match status" value="1"/>
</dbReference>
<dbReference type="PROSITE" id="PS50943">
    <property type="entry name" value="HTH_CROC1"/>
    <property type="match status" value="1"/>
</dbReference>
<comment type="caution">
    <text evidence="2">The sequence shown here is derived from an EMBL/GenBank/DDBJ whole genome shotgun (WGS) entry which is preliminary data.</text>
</comment>
<feature type="domain" description="HTH cro/C1-type" evidence="1">
    <location>
        <begin position="30"/>
        <end position="80"/>
    </location>
</feature>
<gene>
    <name evidence="2" type="ORF">EDF64_101456</name>
</gene>
<name>A0A4R6DNU0_9MICO</name>
<dbReference type="GO" id="GO:0003677">
    <property type="term" value="F:DNA binding"/>
    <property type="evidence" value="ECO:0007669"/>
    <property type="project" value="InterPro"/>
</dbReference>
<evidence type="ECO:0000313" key="2">
    <source>
        <dbReference type="EMBL" id="TDN46590.1"/>
    </source>
</evidence>